<reference evidence="2 3" key="1">
    <citation type="submission" date="2018-11" db="EMBL/GenBank/DDBJ databases">
        <authorList>
            <person name="Huo Y."/>
        </authorList>
    </citation>
    <scope>NUCLEOTIDE SEQUENCE [LARGE SCALE GENOMIC DNA]</scope>
    <source>
        <strain evidence="2 3">DSM 30132</strain>
    </source>
</reference>
<dbReference type="EMBL" id="RJJT01000016">
    <property type="protein sequence ID" value="RSB66899.1"/>
    <property type="molecule type" value="Genomic_DNA"/>
</dbReference>
<gene>
    <name evidence="2" type="ORF">EFD55_22105</name>
    <name evidence="1" type="ORF">FHS26_004551</name>
</gene>
<accession>A0A427MFW7</accession>
<dbReference type="OrthoDB" id="8420270at2"/>
<evidence type="ECO:0000313" key="2">
    <source>
        <dbReference type="EMBL" id="RSB66899.1"/>
    </source>
</evidence>
<dbReference type="AlphaFoldDB" id="A0A427MFW7"/>
<protein>
    <submittedName>
        <fullName evidence="2">Uncharacterized protein</fullName>
    </submittedName>
</protein>
<name>A0A427MFW7_9HYPH</name>
<evidence type="ECO:0000313" key="3">
    <source>
        <dbReference type="Proteomes" id="UP000277279"/>
    </source>
</evidence>
<dbReference type="Proteomes" id="UP000518315">
    <property type="component" value="Unassembled WGS sequence"/>
</dbReference>
<proteinExistence type="predicted"/>
<evidence type="ECO:0000313" key="4">
    <source>
        <dbReference type="Proteomes" id="UP000518315"/>
    </source>
</evidence>
<dbReference type="Proteomes" id="UP000277279">
    <property type="component" value="Unassembled WGS sequence"/>
</dbReference>
<evidence type="ECO:0000313" key="1">
    <source>
        <dbReference type="EMBL" id="MBB3136794.1"/>
    </source>
</evidence>
<reference evidence="1 4" key="2">
    <citation type="submission" date="2020-08" db="EMBL/GenBank/DDBJ databases">
        <title>Genomic Encyclopedia of Type Strains, Phase III (KMG-III): the genomes of soil and plant-associated and newly described type strains.</title>
        <authorList>
            <person name="Whitman W."/>
        </authorList>
    </citation>
    <scope>NUCLEOTIDE SEQUENCE [LARGE SCALE GENOMIC DNA]</scope>
    <source>
        <strain evidence="1 4">CECT 4113</strain>
    </source>
</reference>
<sequence length="87" mass="9587">MTIQSGSPVSTNVQETPRVIDTPEFLTRIAEQLRAKSGSDLPLSCFIEQVKLQLAGGKSPEELQKEAANSNMPRHLSDTYKAWAMPD</sequence>
<keyword evidence="4" id="KW-1185">Reference proteome</keyword>
<dbReference type="RefSeq" id="WP_125847348.1">
    <property type="nucleotide sequence ID" value="NZ_JACHXH010000017.1"/>
</dbReference>
<organism evidence="2 3">
    <name type="scientific">Rhizobium pisi</name>
    <dbReference type="NCBI Taxonomy" id="574561"/>
    <lineage>
        <taxon>Bacteria</taxon>
        <taxon>Pseudomonadati</taxon>
        <taxon>Pseudomonadota</taxon>
        <taxon>Alphaproteobacteria</taxon>
        <taxon>Hyphomicrobiales</taxon>
        <taxon>Rhizobiaceae</taxon>
        <taxon>Rhizobium/Agrobacterium group</taxon>
        <taxon>Rhizobium</taxon>
    </lineage>
</organism>
<dbReference type="EMBL" id="JACHXH010000017">
    <property type="protein sequence ID" value="MBB3136794.1"/>
    <property type="molecule type" value="Genomic_DNA"/>
</dbReference>
<comment type="caution">
    <text evidence="2">The sequence shown here is derived from an EMBL/GenBank/DDBJ whole genome shotgun (WGS) entry which is preliminary data.</text>
</comment>